<evidence type="ECO:0000313" key="2">
    <source>
        <dbReference type="EMBL" id="TFK08840.1"/>
    </source>
</evidence>
<sequence>MAASACEAWRGRYYRLEEIQTHNHSQSTWILLHHRIYDLSKFLEEASAESGTRWAREPAALARAAGEVKSPGVQRMLSDAWDPAGFNTRVPKTSQSFSWKLDVLKT</sequence>
<accession>A0A4D9ERM6</accession>
<dbReference type="STRING" id="55544.A0A4D9ERM6"/>
<organism evidence="2 3">
    <name type="scientific">Platysternon megacephalum</name>
    <name type="common">big-headed turtle</name>
    <dbReference type="NCBI Taxonomy" id="55544"/>
    <lineage>
        <taxon>Eukaryota</taxon>
        <taxon>Metazoa</taxon>
        <taxon>Chordata</taxon>
        <taxon>Craniata</taxon>
        <taxon>Vertebrata</taxon>
        <taxon>Euteleostomi</taxon>
        <taxon>Archelosauria</taxon>
        <taxon>Testudinata</taxon>
        <taxon>Testudines</taxon>
        <taxon>Cryptodira</taxon>
        <taxon>Durocryptodira</taxon>
        <taxon>Testudinoidea</taxon>
        <taxon>Platysternidae</taxon>
        <taxon>Platysternon</taxon>
    </lineage>
</organism>
<dbReference type="EMBL" id="QXTE01000063">
    <property type="protein sequence ID" value="TFK08840.1"/>
    <property type="molecule type" value="Genomic_DNA"/>
</dbReference>
<dbReference type="InterPro" id="IPR036400">
    <property type="entry name" value="Cyt_B5-like_heme/steroid_sf"/>
</dbReference>
<dbReference type="SUPFAM" id="SSF55856">
    <property type="entry name" value="Cytochrome b5-like heme/steroid binding domain"/>
    <property type="match status" value="1"/>
</dbReference>
<comment type="caution">
    <text evidence="2">The sequence shown here is derived from an EMBL/GenBank/DDBJ whole genome shotgun (WGS) entry which is preliminary data.</text>
</comment>
<name>A0A4D9ERM6_9SAUR</name>
<dbReference type="AlphaFoldDB" id="A0A4D9ERM6"/>
<feature type="domain" description="Cytochrome b5 heme-binding" evidence="1">
    <location>
        <begin position="16"/>
        <end position="45"/>
    </location>
</feature>
<reference evidence="2 3" key="2">
    <citation type="submission" date="2019-04" db="EMBL/GenBank/DDBJ databases">
        <title>The genome sequence of big-headed turtle.</title>
        <authorList>
            <person name="Gong S."/>
        </authorList>
    </citation>
    <scope>NUCLEOTIDE SEQUENCE [LARGE SCALE GENOMIC DNA]</scope>
    <source>
        <strain evidence="2">DO16091913</strain>
        <tissue evidence="2">Muscle</tissue>
    </source>
</reference>
<keyword evidence="3" id="KW-1185">Reference proteome</keyword>
<dbReference type="OrthoDB" id="260519at2759"/>
<protein>
    <submittedName>
        <fullName evidence="2">Lung adenoma susceptibility protein 2</fullName>
    </submittedName>
</protein>
<evidence type="ECO:0000313" key="3">
    <source>
        <dbReference type="Proteomes" id="UP000297703"/>
    </source>
</evidence>
<dbReference type="Pfam" id="PF00173">
    <property type="entry name" value="Cyt-b5"/>
    <property type="match status" value="1"/>
</dbReference>
<proteinExistence type="predicted"/>
<dbReference type="Gene3D" id="3.10.120.10">
    <property type="entry name" value="Cytochrome b5-like heme/steroid binding domain"/>
    <property type="match status" value="1"/>
</dbReference>
<reference evidence="2 3" key="1">
    <citation type="submission" date="2019-04" db="EMBL/GenBank/DDBJ databases">
        <title>Draft genome of the big-headed turtle Platysternon megacephalum.</title>
        <authorList>
            <person name="Gong S."/>
        </authorList>
    </citation>
    <scope>NUCLEOTIDE SEQUENCE [LARGE SCALE GENOMIC DNA]</scope>
    <source>
        <strain evidence="2">DO16091913</strain>
        <tissue evidence="2">Muscle</tissue>
    </source>
</reference>
<evidence type="ECO:0000259" key="1">
    <source>
        <dbReference type="Pfam" id="PF00173"/>
    </source>
</evidence>
<dbReference type="Proteomes" id="UP000297703">
    <property type="component" value="Unassembled WGS sequence"/>
</dbReference>
<dbReference type="InterPro" id="IPR001199">
    <property type="entry name" value="Cyt_B5-like_heme/steroid-bd"/>
</dbReference>
<gene>
    <name evidence="2" type="ORF">DR999_PMT08240</name>
</gene>